<evidence type="ECO:0000313" key="3">
    <source>
        <dbReference type="EMBL" id="EKG11052.1"/>
    </source>
</evidence>
<keyword evidence="2" id="KW-0472">Membrane</keyword>
<comment type="caution">
    <text evidence="3">The sequence shown here is derived from an EMBL/GenBank/DDBJ whole genome shotgun (WGS) entry which is preliminary data.</text>
</comment>
<feature type="compositionally biased region" description="Polar residues" evidence="1">
    <location>
        <begin position="316"/>
        <end position="329"/>
    </location>
</feature>
<evidence type="ECO:0000313" key="4">
    <source>
        <dbReference type="Proteomes" id="UP000007129"/>
    </source>
</evidence>
<feature type="transmembrane region" description="Helical" evidence="2">
    <location>
        <begin position="233"/>
        <end position="254"/>
    </location>
</feature>
<feature type="transmembrane region" description="Helical" evidence="2">
    <location>
        <begin position="122"/>
        <end position="140"/>
    </location>
</feature>
<dbReference type="eggNOG" id="ENOG502S8WA">
    <property type="taxonomic scope" value="Eukaryota"/>
</dbReference>
<feature type="transmembrane region" description="Helical" evidence="2">
    <location>
        <begin position="266"/>
        <end position="290"/>
    </location>
</feature>
<reference evidence="3 4" key="1">
    <citation type="journal article" date="2012" name="BMC Genomics">
        <title>Tools to kill: Genome of one of the most destructive plant pathogenic fungi Macrophomina phaseolina.</title>
        <authorList>
            <person name="Islam M.S."/>
            <person name="Haque M.S."/>
            <person name="Islam M.M."/>
            <person name="Emdad E.M."/>
            <person name="Halim A."/>
            <person name="Hossen Q.M.M."/>
            <person name="Hossain M.Z."/>
            <person name="Ahmed B."/>
            <person name="Rahim S."/>
            <person name="Rahman M.S."/>
            <person name="Alam M.M."/>
            <person name="Hou S."/>
            <person name="Wan X."/>
            <person name="Saito J.A."/>
            <person name="Alam M."/>
        </authorList>
    </citation>
    <scope>NUCLEOTIDE SEQUENCE [LARGE SCALE GENOMIC DNA]</scope>
    <source>
        <strain evidence="3 4">MS6</strain>
    </source>
</reference>
<keyword evidence="2" id="KW-0812">Transmembrane</keyword>
<keyword evidence="2" id="KW-1133">Transmembrane helix</keyword>
<evidence type="ECO:0000256" key="2">
    <source>
        <dbReference type="SAM" id="Phobius"/>
    </source>
</evidence>
<dbReference type="STRING" id="1126212.K2RDU5"/>
<protein>
    <submittedName>
        <fullName evidence="3">Uncharacterized protein</fullName>
    </submittedName>
</protein>
<dbReference type="Proteomes" id="UP000007129">
    <property type="component" value="Unassembled WGS sequence"/>
</dbReference>
<feature type="region of interest" description="Disordered" evidence="1">
    <location>
        <begin position="386"/>
        <end position="423"/>
    </location>
</feature>
<proteinExistence type="predicted"/>
<feature type="region of interest" description="Disordered" evidence="1">
    <location>
        <begin position="315"/>
        <end position="345"/>
    </location>
</feature>
<feature type="compositionally biased region" description="Basic and acidic residues" evidence="1">
    <location>
        <begin position="386"/>
        <end position="395"/>
    </location>
</feature>
<sequence>MPAFEVATVILPMFSVLQDQLRYTIFEAVTFPGVRRSFSSLWGQYGFLRAVLLLFIFPNAPEVISQIRDTLATSVDEDSMMTKKSLADDCTMMAVACAIVAQIAISALALDHLESTHWTAKGAFVVSLVTAGLSVFYGCLLQQKISSLLKARDLKNWLSRPGGQKERREVDVLIEKYLQVKRKHWNAGVEASSGEIGKPLEDARASITDFKDANSWKAVSFNAVIMTKVPTLLLKYSVGSFLVGFGVYLGFVASRNPDAPLSKHDSFFIFAVFMAVAVVGLLLYLVPMVMKMLESAPLRRWEALLHAAENFICPSEPSQNPEGNSNAASHSALGTDIGSGQASTDHVAADIRSHASLDTGLVAALERSVQAQEQCSKDLQNVLKELQKSQHRESRPFGAPDANTKKPLEFGARANLQTTRPVL</sequence>
<name>K2RDU5_MACPH</name>
<evidence type="ECO:0000256" key="1">
    <source>
        <dbReference type="SAM" id="MobiDB-lite"/>
    </source>
</evidence>
<dbReference type="OrthoDB" id="4941332at2759"/>
<dbReference type="AlphaFoldDB" id="K2RDU5"/>
<dbReference type="VEuPathDB" id="FungiDB:MPH_11795"/>
<gene>
    <name evidence="3" type="ORF">MPH_11795</name>
</gene>
<dbReference type="HOGENOM" id="CLU_649029_0_0_1"/>
<accession>K2RDU5</accession>
<dbReference type="InParanoid" id="K2RDU5"/>
<feature type="transmembrane region" description="Helical" evidence="2">
    <location>
        <begin position="90"/>
        <end position="110"/>
    </location>
</feature>
<dbReference type="EMBL" id="AHHD01000499">
    <property type="protein sequence ID" value="EKG11052.1"/>
    <property type="molecule type" value="Genomic_DNA"/>
</dbReference>
<organism evidence="3 4">
    <name type="scientific">Macrophomina phaseolina (strain MS6)</name>
    <name type="common">Charcoal rot fungus</name>
    <dbReference type="NCBI Taxonomy" id="1126212"/>
    <lineage>
        <taxon>Eukaryota</taxon>
        <taxon>Fungi</taxon>
        <taxon>Dikarya</taxon>
        <taxon>Ascomycota</taxon>
        <taxon>Pezizomycotina</taxon>
        <taxon>Dothideomycetes</taxon>
        <taxon>Dothideomycetes incertae sedis</taxon>
        <taxon>Botryosphaeriales</taxon>
        <taxon>Botryosphaeriaceae</taxon>
        <taxon>Macrophomina</taxon>
    </lineage>
</organism>